<feature type="transmembrane region" description="Helical" evidence="1">
    <location>
        <begin position="7"/>
        <end position="23"/>
    </location>
</feature>
<comment type="caution">
    <text evidence="2">The sequence shown here is derived from an EMBL/GenBank/DDBJ whole genome shotgun (WGS) entry which is preliminary data.</text>
</comment>
<feature type="transmembrane region" description="Helical" evidence="1">
    <location>
        <begin position="35"/>
        <end position="55"/>
    </location>
</feature>
<accession>A0ABU8FCF6</accession>
<protein>
    <submittedName>
        <fullName evidence="2">Uncharacterized protein</fullName>
    </submittedName>
</protein>
<dbReference type="EMBL" id="JBAWSY010000032">
    <property type="protein sequence ID" value="MEI4771912.1"/>
    <property type="molecule type" value="Genomic_DNA"/>
</dbReference>
<proteinExistence type="predicted"/>
<sequence>MNILSGTLALSTSFILFIYLYGLKADYSVKYNSGFFFFPTILLAIALTCFGYEYFQYYKRKFS</sequence>
<evidence type="ECO:0000313" key="2">
    <source>
        <dbReference type="EMBL" id="MEI4771912.1"/>
    </source>
</evidence>
<gene>
    <name evidence="2" type="ORF">WAX74_20130</name>
</gene>
<evidence type="ECO:0000313" key="3">
    <source>
        <dbReference type="Proteomes" id="UP001364890"/>
    </source>
</evidence>
<name>A0ABU8FCF6_9BACI</name>
<keyword evidence="1" id="KW-0812">Transmembrane</keyword>
<dbReference type="RefSeq" id="WP_336499461.1">
    <property type="nucleotide sequence ID" value="NZ_JBAWSY010000032.1"/>
</dbReference>
<keyword evidence="1" id="KW-0472">Membrane</keyword>
<reference evidence="2 3" key="1">
    <citation type="submission" date="2024-01" db="EMBL/GenBank/DDBJ databases">
        <title>Seven novel Bacillus-like species.</title>
        <authorList>
            <person name="Liu G."/>
        </authorList>
    </citation>
    <scope>NUCLEOTIDE SEQUENCE [LARGE SCALE GENOMIC DNA]</scope>
    <source>
        <strain evidence="2 3">FJAT-51614</strain>
    </source>
</reference>
<evidence type="ECO:0000256" key="1">
    <source>
        <dbReference type="SAM" id="Phobius"/>
    </source>
</evidence>
<organism evidence="2 3">
    <name type="scientific">Psychrobacillus mangrovi</name>
    <dbReference type="NCBI Taxonomy" id="3117745"/>
    <lineage>
        <taxon>Bacteria</taxon>
        <taxon>Bacillati</taxon>
        <taxon>Bacillota</taxon>
        <taxon>Bacilli</taxon>
        <taxon>Bacillales</taxon>
        <taxon>Bacillaceae</taxon>
        <taxon>Psychrobacillus</taxon>
    </lineage>
</organism>
<dbReference type="Proteomes" id="UP001364890">
    <property type="component" value="Unassembled WGS sequence"/>
</dbReference>
<keyword evidence="3" id="KW-1185">Reference proteome</keyword>
<keyword evidence="1" id="KW-1133">Transmembrane helix</keyword>